<dbReference type="AlphaFoldDB" id="A0A7G3AKT2"/>
<evidence type="ECO:0000256" key="1">
    <source>
        <dbReference type="SAM" id="Phobius"/>
    </source>
</evidence>
<keyword evidence="1" id="KW-0472">Membrane</keyword>
<reference evidence="2" key="1">
    <citation type="journal article" date="2020" name="BMC">
        <title>Leishmania infection induces a limited differential gene expression in the sand fly midgut.</title>
        <authorList>
            <person name="Coutinho-Abreu I.V."/>
            <person name="Serafim T.D."/>
            <person name="Meneses C."/>
            <person name="Kamhawi S."/>
            <person name="Oliveira F."/>
            <person name="Valenzuela J.G."/>
        </authorList>
    </citation>
    <scope>NUCLEOTIDE SEQUENCE</scope>
    <source>
        <strain evidence="2">Jacobina</strain>
        <tissue evidence="2">Midgut</tissue>
    </source>
</reference>
<feature type="transmembrane region" description="Helical" evidence="1">
    <location>
        <begin position="79"/>
        <end position="98"/>
    </location>
</feature>
<keyword evidence="1" id="KW-1133">Transmembrane helix</keyword>
<feature type="transmembrane region" description="Helical" evidence="1">
    <location>
        <begin position="179"/>
        <end position="201"/>
    </location>
</feature>
<sequence>MIETLSMLRHHVPAVVVTLTLSDNFVINGKLECLLLPTRWLRWRLCGGGCLGGGARDGNGGKGCGFSENFIRCCIVHTMILLLFNSYFLFFSLCVLLLQNSYLDCLALRLGALHTHPTLPLLLPRSGCTLGSSCCCCRASRLLHHSWWIEGEIWGLNLRIWNVWCCGNLQGNILSTSRLYSILLKFNVQFLMNIIIFCFLFRRWRSFLLPPCNIL</sequence>
<accession>A0A7G3AKT2</accession>
<protein>
    <submittedName>
        <fullName evidence="2">Uncharacterized protein</fullName>
    </submittedName>
</protein>
<name>A0A7G3AKT2_LUTLO</name>
<evidence type="ECO:0000313" key="2">
    <source>
        <dbReference type="EMBL" id="MBC1172827.1"/>
    </source>
</evidence>
<dbReference type="EMBL" id="GITU01004124">
    <property type="protein sequence ID" value="MBC1172827.1"/>
    <property type="molecule type" value="Transcribed_RNA"/>
</dbReference>
<organism evidence="2">
    <name type="scientific">Lutzomyia longipalpis</name>
    <name type="common">Sand fly</name>
    <dbReference type="NCBI Taxonomy" id="7200"/>
    <lineage>
        <taxon>Eukaryota</taxon>
        <taxon>Metazoa</taxon>
        <taxon>Ecdysozoa</taxon>
        <taxon>Arthropoda</taxon>
        <taxon>Hexapoda</taxon>
        <taxon>Insecta</taxon>
        <taxon>Pterygota</taxon>
        <taxon>Neoptera</taxon>
        <taxon>Endopterygota</taxon>
        <taxon>Diptera</taxon>
        <taxon>Nematocera</taxon>
        <taxon>Psychodoidea</taxon>
        <taxon>Psychodidae</taxon>
        <taxon>Lutzomyia</taxon>
        <taxon>Lutzomyia</taxon>
    </lineage>
</organism>
<proteinExistence type="predicted"/>
<keyword evidence="1" id="KW-0812">Transmembrane</keyword>